<reference evidence="1 2" key="1">
    <citation type="submission" date="2020-12" db="EMBL/GenBank/DDBJ databases">
        <title>Complete genome sequence of Mycobacterium heckeshornense JCM 15655T, closely related to a pathogenic non-tuberculous mycobacterial species Mycobacterium xenopi.</title>
        <authorList>
            <person name="Yoshida M."/>
            <person name="Fukano H."/>
            <person name="Asakura T."/>
            <person name="Suzuki M."/>
            <person name="Hoshino Y."/>
        </authorList>
    </citation>
    <scope>NUCLEOTIDE SEQUENCE [LARGE SCALE GENOMIC DNA]</scope>
    <source>
        <strain evidence="1 2">JCM 15655</strain>
    </source>
</reference>
<protein>
    <submittedName>
        <fullName evidence="1">Uncharacterized protein</fullName>
    </submittedName>
</protein>
<name>A0A7R7YQU9_9MYCO</name>
<organism evidence="1 2">
    <name type="scientific">Mycobacterium heckeshornense</name>
    <dbReference type="NCBI Taxonomy" id="110505"/>
    <lineage>
        <taxon>Bacteria</taxon>
        <taxon>Bacillati</taxon>
        <taxon>Actinomycetota</taxon>
        <taxon>Actinomycetes</taxon>
        <taxon>Mycobacteriales</taxon>
        <taxon>Mycobacteriaceae</taxon>
        <taxon>Mycobacterium</taxon>
    </lineage>
</organism>
<keyword evidence="2" id="KW-1185">Reference proteome</keyword>
<dbReference type="AlphaFoldDB" id="A0A7R7YQU9"/>
<accession>A0A7R7YQU9</accession>
<gene>
    <name evidence="1" type="ORF">MHEC_12890</name>
</gene>
<sequence>MHYLDATVRAASRRPAMFGIASRLGCFAGAGRPAGLRPDDATLAFLRDQRRHDVAEKVLQGPNGIGIFISEIGSRCSDID</sequence>
<dbReference type="EMBL" id="AP024237">
    <property type="protein sequence ID" value="BCO34856.1"/>
    <property type="molecule type" value="Genomic_DNA"/>
</dbReference>
<proteinExistence type="predicted"/>
<evidence type="ECO:0000313" key="2">
    <source>
        <dbReference type="Proteomes" id="UP000595446"/>
    </source>
</evidence>
<evidence type="ECO:0000313" key="1">
    <source>
        <dbReference type="EMBL" id="BCO34856.1"/>
    </source>
</evidence>
<dbReference type="Proteomes" id="UP000595446">
    <property type="component" value="Chromosome"/>
</dbReference>